<dbReference type="Pfam" id="PF00702">
    <property type="entry name" value="Hydrolase"/>
    <property type="match status" value="1"/>
</dbReference>
<dbReference type="InterPro" id="IPR050155">
    <property type="entry name" value="HAD-like_hydrolase_sf"/>
</dbReference>
<dbReference type="STRING" id="926567.TheveDRAFT_1568"/>
<dbReference type="eggNOG" id="COG0546">
    <property type="taxonomic scope" value="Bacteria"/>
</dbReference>
<keyword evidence="2" id="KW-1185">Reference proteome</keyword>
<dbReference type="AlphaFoldDB" id="H0UPX7"/>
<dbReference type="CDD" id="cd01427">
    <property type="entry name" value="HAD_like"/>
    <property type="match status" value="1"/>
</dbReference>
<dbReference type="GO" id="GO:0006281">
    <property type="term" value="P:DNA repair"/>
    <property type="evidence" value="ECO:0007669"/>
    <property type="project" value="TreeGrafter"/>
</dbReference>
<dbReference type="EMBL" id="CM001377">
    <property type="protein sequence ID" value="EHM10686.1"/>
    <property type="molecule type" value="Genomic_DNA"/>
</dbReference>
<dbReference type="PANTHER" id="PTHR43434">
    <property type="entry name" value="PHOSPHOGLYCOLATE PHOSPHATASE"/>
    <property type="match status" value="1"/>
</dbReference>
<evidence type="ECO:0000313" key="2">
    <source>
        <dbReference type="Proteomes" id="UP000005730"/>
    </source>
</evidence>
<gene>
    <name evidence="1" type="ORF">TheveDRAFT_1568</name>
</gene>
<dbReference type="RefSeq" id="WP_006584181.1">
    <property type="nucleotide sequence ID" value="NZ_CM001377.1"/>
</dbReference>
<dbReference type="GO" id="GO:0008967">
    <property type="term" value="F:phosphoglycolate phosphatase activity"/>
    <property type="evidence" value="ECO:0007669"/>
    <property type="project" value="TreeGrafter"/>
</dbReference>
<dbReference type="SUPFAM" id="SSF56784">
    <property type="entry name" value="HAD-like"/>
    <property type="match status" value="1"/>
</dbReference>
<protein>
    <submittedName>
        <fullName evidence="1">Putative phosphatase</fullName>
    </submittedName>
</protein>
<dbReference type="PANTHER" id="PTHR43434:SF1">
    <property type="entry name" value="PHOSPHOGLYCOLATE PHOSPHATASE"/>
    <property type="match status" value="1"/>
</dbReference>
<organism evidence="1 2">
    <name type="scientific">Thermanaerovibrio velox DSM 12556</name>
    <dbReference type="NCBI Taxonomy" id="926567"/>
    <lineage>
        <taxon>Bacteria</taxon>
        <taxon>Thermotogati</taxon>
        <taxon>Synergistota</taxon>
        <taxon>Synergistia</taxon>
        <taxon>Synergistales</taxon>
        <taxon>Synergistaceae</taxon>
        <taxon>Thermanaerovibrio</taxon>
    </lineage>
</organism>
<dbReference type="Proteomes" id="UP000005730">
    <property type="component" value="Chromosome"/>
</dbReference>
<dbReference type="InterPro" id="IPR036412">
    <property type="entry name" value="HAD-like_sf"/>
</dbReference>
<proteinExistence type="predicted"/>
<reference evidence="1 2" key="1">
    <citation type="submission" date="2011-10" db="EMBL/GenBank/DDBJ databases">
        <title>The Noncontiguous Finished genome of Thermanaerovibrio velox DSM 12556.</title>
        <authorList>
            <consortium name="US DOE Joint Genome Institute (JGI-PGF)"/>
            <person name="Lucas S."/>
            <person name="Copeland A."/>
            <person name="Lapidus A."/>
            <person name="Glavina del Rio T."/>
            <person name="Dalin E."/>
            <person name="Tice H."/>
            <person name="Bruce D."/>
            <person name="Goodwin L."/>
            <person name="Pitluck S."/>
            <person name="Peters L."/>
            <person name="Mikhailova N."/>
            <person name="Teshima H."/>
            <person name="Kyrpides N."/>
            <person name="Mavromatis K."/>
            <person name="Ivanova N."/>
            <person name="Markowitz V."/>
            <person name="Cheng J.-F."/>
            <person name="Hugenholtz P."/>
            <person name="Woyke T."/>
            <person name="Wu D."/>
            <person name="Spring S."/>
            <person name="Brambilla E.-M."/>
            <person name="Klenk H.-P."/>
            <person name="Eisen J.A."/>
        </authorList>
    </citation>
    <scope>NUCLEOTIDE SEQUENCE [LARGE SCALE GENOMIC DNA]</scope>
    <source>
        <strain evidence="1 2">DSM 12556</strain>
    </source>
</reference>
<sequence>MVDGIIFDVDGTLVDVKDSYPRVIRRAVSWGWEALGGVVDCEAYTEEHERVTKGHRAFNDDYDIPWAMLCMASRRGVGSLKEAFPTPEEWKNELTLFDGDDPVEWVLERFGEPDPGFQFREAVRSFCDRLYVEGIDCEPYYTYERPLIKRSFKDIPLPVGIYTGRPWRELDLALKLLGWEDFPRDLVVPLDSGIVKPSPLGLEVLCERLGISNPAFFGDAESDRAALEAFGRGMFIAVGDWAQGAHRRFASVEEGLDWVLGGGVS</sequence>
<dbReference type="InterPro" id="IPR023214">
    <property type="entry name" value="HAD_sf"/>
</dbReference>
<dbReference type="OrthoDB" id="3418at2"/>
<dbReference type="Gene3D" id="3.40.50.1000">
    <property type="entry name" value="HAD superfamily/HAD-like"/>
    <property type="match status" value="1"/>
</dbReference>
<dbReference type="HOGENOM" id="CLU_1037089_0_0_0"/>
<name>H0UPX7_9BACT</name>
<accession>H0UPX7</accession>
<evidence type="ECO:0000313" key="1">
    <source>
        <dbReference type="EMBL" id="EHM10686.1"/>
    </source>
</evidence>